<feature type="compositionally biased region" description="Basic residues" evidence="1">
    <location>
        <begin position="311"/>
        <end position="331"/>
    </location>
</feature>
<protein>
    <submittedName>
        <fullName evidence="2">Uncharacterized protein</fullName>
    </submittedName>
</protein>
<keyword evidence="3" id="KW-1185">Reference proteome</keyword>
<feature type="compositionally biased region" description="Basic residues" evidence="1">
    <location>
        <begin position="255"/>
        <end position="264"/>
    </location>
</feature>
<feature type="compositionally biased region" description="Low complexity" evidence="1">
    <location>
        <begin position="339"/>
        <end position="348"/>
    </location>
</feature>
<feature type="compositionally biased region" description="Polar residues" evidence="1">
    <location>
        <begin position="126"/>
        <end position="140"/>
    </location>
</feature>
<evidence type="ECO:0000256" key="1">
    <source>
        <dbReference type="SAM" id="MobiDB-lite"/>
    </source>
</evidence>
<feature type="compositionally biased region" description="Polar residues" evidence="1">
    <location>
        <begin position="381"/>
        <end position="404"/>
    </location>
</feature>
<dbReference type="EMBL" id="JASBNA010000001">
    <property type="protein sequence ID" value="KAK7695710.1"/>
    <property type="molecule type" value="Genomic_DNA"/>
</dbReference>
<feature type="compositionally biased region" description="Basic residues" evidence="1">
    <location>
        <begin position="201"/>
        <end position="211"/>
    </location>
</feature>
<proteinExistence type="predicted"/>
<dbReference type="Proteomes" id="UP001385951">
    <property type="component" value="Unassembled WGS sequence"/>
</dbReference>
<feature type="compositionally biased region" description="Basic and acidic residues" evidence="1">
    <location>
        <begin position="161"/>
        <end position="174"/>
    </location>
</feature>
<sequence>MNTTQAQLTTKSLACNSSKIDKTQFIRSYLQAQKSFRGAYIREGSDFQARWNGSQIELSVDDNLVIPNSPSSTILKPRVPSPPAIRTPHESDSAESSNDEEKENVPKRVHNIKASRPDPDADKAPTKSQKSTVKNQTTLDQFAKKPKKPENTKSTKKRQRSHDSEVDARLAERRERRRTKRAIVQPKATSDEEEETDPSFKKHTRKGKPKRKGGDIAAGLALMYGFTAPNVGTSRLTLKPSMGLFHKGKASVPSHNKKSKKRNGRAVFNESTFLQSRACTRKINKSASSSSASSDVPTSDTDDHAPQRSSPPKKSKSKPKPKPDIHKRKAAPKQQPNTSSESSAGASHSGKEDGSTQAGRQKARSIVWDIELLDHAAGSGSEVTKSNTMVVNTRRPNWDTSQVHPSKPTLKPQASDDRAGVPADGATSVLSLRPSQSASQILTEEPREPDKAGISRYFPAQEHHQEASEESRSDKIAQEVQLLQTHSEETPHVLRQIDPQLEPERRTDIEMEPESVLVEVESATLRHSRPPSRDSLYSLDRELQSVAGLKPHLSYHSSDGDSHWPTFCRAYDDSALSVLVSSEPPDGVYLDRLAPSYLPTGELEIDMMSDSALAANEDELLYDPVFISDAFQPEGCTLDDESENLDQAHLDLDLTRDDPTEDDLYYADESHYVDVDGLQDMSQDLIPQSFWKPLNAENIGRHAYMVQEDSGLMIQDDNMVEAYTDDCPDETATFSDTLSIGANFATADYAYETSSIEGVETDTEQHAAVSMEMQCFSQGRALLLGIANDSLDCEDDHREETTLNRNYRSLSKIEEDVAKHMKGHWLPQRL</sequence>
<evidence type="ECO:0000313" key="2">
    <source>
        <dbReference type="EMBL" id="KAK7695710.1"/>
    </source>
</evidence>
<gene>
    <name evidence="2" type="ORF">QCA50_000346</name>
</gene>
<accession>A0AAW0GZM2</accession>
<feature type="region of interest" description="Disordered" evidence="1">
    <location>
        <begin position="68"/>
        <end position="214"/>
    </location>
</feature>
<reference evidence="2 3" key="1">
    <citation type="submission" date="2022-09" db="EMBL/GenBank/DDBJ databases">
        <authorList>
            <person name="Palmer J.M."/>
        </authorList>
    </citation>
    <scope>NUCLEOTIDE SEQUENCE [LARGE SCALE GENOMIC DNA]</scope>
    <source>
        <strain evidence="2 3">DSM 7382</strain>
    </source>
</reference>
<dbReference type="AlphaFoldDB" id="A0AAW0GZM2"/>
<evidence type="ECO:0000313" key="3">
    <source>
        <dbReference type="Proteomes" id="UP001385951"/>
    </source>
</evidence>
<name>A0AAW0GZM2_9APHY</name>
<feature type="compositionally biased region" description="Polar residues" evidence="1">
    <location>
        <begin position="428"/>
        <end position="442"/>
    </location>
</feature>
<comment type="caution">
    <text evidence="2">The sequence shown here is derived from an EMBL/GenBank/DDBJ whole genome shotgun (WGS) entry which is preliminary data.</text>
</comment>
<feature type="compositionally biased region" description="Polar residues" evidence="1">
    <location>
        <begin position="269"/>
        <end position="278"/>
    </location>
</feature>
<feature type="compositionally biased region" description="Basic and acidic residues" evidence="1">
    <location>
        <begin position="115"/>
        <end position="125"/>
    </location>
</feature>
<organism evidence="2 3">
    <name type="scientific">Cerrena zonata</name>
    <dbReference type="NCBI Taxonomy" id="2478898"/>
    <lineage>
        <taxon>Eukaryota</taxon>
        <taxon>Fungi</taxon>
        <taxon>Dikarya</taxon>
        <taxon>Basidiomycota</taxon>
        <taxon>Agaricomycotina</taxon>
        <taxon>Agaricomycetes</taxon>
        <taxon>Polyporales</taxon>
        <taxon>Cerrenaceae</taxon>
        <taxon>Cerrena</taxon>
    </lineage>
</organism>
<feature type="region of interest" description="Disordered" evidence="1">
    <location>
        <begin position="374"/>
        <end position="451"/>
    </location>
</feature>
<feature type="region of interest" description="Disordered" evidence="1">
    <location>
        <begin position="245"/>
        <end position="362"/>
    </location>
</feature>